<evidence type="ECO:0000313" key="2">
    <source>
        <dbReference type="Proteomes" id="UP000267029"/>
    </source>
</evidence>
<proteinExistence type="predicted"/>
<accession>A0A0R3U589</accession>
<name>A0A0R3U589_MESCO</name>
<evidence type="ECO:0000313" key="1">
    <source>
        <dbReference type="EMBL" id="VDD75869.1"/>
    </source>
</evidence>
<gene>
    <name evidence="1" type="ORF">MCOS_LOCUS1872</name>
</gene>
<dbReference type="EMBL" id="UXSR01000266">
    <property type="protein sequence ID" value="VDD75869.1"/>
    <property type="molecule type" value="Genomic_DNA"/>
</dbReference>
<dbReference type="AlphaFoldDB" id="A0A0R3U589"/>
<dbReference type="Proteomes" id="UP000267029">
    <property type="component" value="Unassembled WGS sequence"/>
</dbReference>
<protein>
    <submittedName>
        <fullName evidence="1">Uncharacterized protein</fullName>
    </submittedName>
</protein>
<keyword evidence="2" id="KW-1185">Reference proteome</keyword>
<reference evidence="1 2" key="1">
    <citation type="submission" date="2018-10" db="EMBL/GenBank/DDBJ databases">
        <authorList>
            <consortium name="Pathogen Informatics"/>
        </authorList>
    </citation>
    <scope>NUCLEOTIDE SEQUENCE [LARGE SCALE GENOMIC DNA]</scope>
</reference>
<organism evidence="1 2">
    <name type="scientific">Mesocestoides corti</name>
    <name type="common">Flatworm</name>
    <dbReference type="NCBI Taxonomy" id="53468"/>
    <lineage>
        <taxon>Eukaryota</taxon>
        <taxon>Metazoa</taxon>
        <taxon>Spiralia</taxon>
        <taxon>Lophotrochozoa</taxon>
        <taxon>Platyhelminthes</taxon>
        <taxon>Cestoda</taxon>
        <taxon>Eucestoda</taxon>
        <taxon>Cyclophyllidea</taxon>
        <taxon>Mesocestoididae</taxon>
        <taxon>Mesocestoides</taxon>
    </lineage>
</organism>
<sequence>MQGDRIVLNVMVFSNDGRHQSRTSQTSEVTMVYPVGPVERVGVNTSSTNLVKASITIMAQTQATIDVTNTELSRGRYQTCSHTLTSYALMHACTHAQQPRTCRAMRSGGESMCIWLGVGGGVEASECPTPLV</sequence>